<evidence type="ECO:0000313" key="1">
    <source>
        <dbReference type="EMBL" id="GAF88752.1"/>
    </source>
</evidence>
<gene>
    <name evidence="1" type="ORF">S01H1_22427</name>
</gene>
<proteinExistence type="predicted"/>
<sequence>MDIVYTGAGLFPGPYIIFYLDIKKTGIADTISPVNTEYDTANAD</sequence>
<accession>X0TKU6</accession>
<dbReference type="EMBL" id="BARS01012654">
    <property type="protein sequence ID" value="GAF88752.1"/>
    <property type="molecule type" value="Genomic_DNA"/>
</dbReference>
<name>X0TKU6_9ZZZZ</name>
<protein>
    <submittedName>
        <fullName evidence="1">Uncharacterized protein</fullName>
    </submittedName>
</protein>
<reference evidence="1" key="1">
    <citation type="journal article" date="2014" name="Front. Microbiol.">
        <title>High frequency of phylogenetically diverse reductive dehalogenase-homologous genes in deep subseafloor sedimentary metagenomes.</title>
        <authorList>
            <person name="Kawai M."/>
            <person name="Futagami T."/>
            <person name="Toyoda A."/>
            <person name="Takaki Y."/>
            <person name="Nishi S."/>
            <person name="Hori S."/>
            <person name="Arai W."/>
            <person name="Tsubouchi T."/>
            <person name="Morono Y."/>
            <person name="Uchiyama I."/>
            <person name="Ito T."/>
            <person name="Fujiyama A."/>
            <person name="Inagaki F."/>
            <person name="Takami H."/>
        </authorList>
    </citation>
    <scope>NUCLEOTIDE SEQUENCE</scope>
    <source>
        <strain evidence="1">Expedition CK06-06</strain>
    </source>
</reference>
<comment type="caution">
    <text evidence="1">The sequence shown here is derived from an EMBL/GenBank/DDBJ whole genome shotgun (WGS) entry which is preliminary data.</text>
</comment>
<organism evidence="1">
    <name type="scientific">marine sediment metagenome</name>
    <dbReference type="NCBI Taxonomy" id="412755"/>
    <lineage>
        <taxon>unclassified sequences</taxon>
        <taxon>metagenomes</taxon>
        <taxon>ecological metagenomes</taxon>
    </lineage>
</organism>
<dbReference type="AlphaFoldDB" id="X0TKU6"/>